<proteinExistence type="inferred from homology"/>
<evidence type="ECO:0000256" key="4">
    <source>
        <dbReference type="ARBA" id="ARBA00022519"/>
    </source>
</evidence>
<evidence type="ECO:0000256" key="7">
    <source>
        <dbReference type="ARBA" id="ARBA00023136"/>
    </source>
</evidence>
<comment type="similarity">
    <text evidence="8 9">Belongs to the TRAP transporter small permease family.</text>
</comment>
<comment type="subcellular location">
    <subcellularLocation>
        <location evidence="1 9">Cell inner membrane</location>
        <topology evidence="1 9">Multi-pass membrane protein</topology>
    </subcellularLocation>
</comment>
<keyword evidence="2 9" id="KW-0813">Transport</keyword>
<feature type="transmembrane region" description="Helical" evidence="9">
    <location>
        <begin position="26"/>
        <end position="47"/>
    </location>
</feature>
<dbReference type="PANTHER" id="PTHR35011">
    <property type="entry name" value="2,3-DIKETO-L-GULONATE TRAP TRANSPORTER SMALL PERMEASE PROTEIN YIAM"/>
    <property type="match status" value="1"/>
</dbReference>
<evidence type="ECO:0000256" key="9">
    <source>
        <dbReference type="RuleBase" id="RU369079"/>
    </source>
</evidence>
<feature type="transmembrane region" description="Helical" evidence="9">
    <location>
        <begin position="101"/>
        <end position="122"/>
    </location>
</feature>
<evidence type="ECO:0000313" key="12">
    <source>
        <dbReference type="Proteomes" id="UP001138621"/>
    </source>
</evidence>
<dbReference type="InterPro" id="IPR055348">
    <property type="entry name" value="DctQ"/>
</dbReference>
<dbReference type="GO" id="GO:0015740">
    <property type="term" value="P:C4-dicarboxylate transport"/>
    <property type="evidence" value="ECO:0007669"/>
    <property type="project" value="TreeGrafter"/>
</dbReference>
<evidence type="ECO:0000256" key="5">
    <source>
        <dbReference type="ARBA" id="ARBA00022692"/>
    </source>
</evidence>
<dbReference type="PANTHER" id="PTHR35011:SF10">
    <property type="entry name" value="TRAP TRANSPORTER SMALL PERMEASE PROTEIN"/>
    <property type="match status" value="1"/>
</dbReference>
<evidence type="ECO:0000256" key="3">
    <source>
        <dbReference type="ARBA" id="ARBA00022475"/>
    </source>
</evidence>
<dbReference type="Pfam" id="PF04290">
    <property type="entry name" value="DctQ"/>
    <property type="match status" value="1"/>
</dbReference>
<dbReference type="RefSeq" id="WP_048329488.1">
    <property type="nucleotide sequence ID" value="NZ_CP011854.1"/>
</dbReference>
<keyword evidence="6 9" id="KW-1133">Transmembrane helix</keyword>
<dbReference type="Proteomes" id="UP001138621">
    <property type="component" value="Unassembled WGS sequence"/>
</dbReference>
<keyword evidence="5 9" id="KW-0812">Transmembrane</keyword>
<evidence type="ECO:0000256" key="1">
    <source>
        <dbReference type="ARBA" id="ARBA00004429"/>
    </source>
</evidence>
<feature type="transmembrane region" description="Helical" evidence="9">
    <location>
        <begin position="62"/>
        <end position="80"/>
    </location>
</feature>
<dbReference type="GO" id="GO:0005886">
    <property type="term" value="C:plasma membrane"/>
    <property type="evidence" value="ECO:0007669"/>
    <property type="project" value="UniProtKB-SubCell"/>
</dbReference>
<protein>
    <recommendedName>
        <fullName evidence="9">TRAP transporter small permease protein</fullName>
    </recommendedName>
</protein>
<keyword evidence="4 9" id="KW-0997">Cell inner membrane</keyword>
<dbReference type="AlphaFoldDB" id="A0AA40V7G0"/>
<sequence>MSEPDVRAATVPADPMGRVLDRLSRLLAFVGGLLLVAMTLMATYSIAMRTLFDEPLLGDVELVQMGCGIAIVFFLPLCQLRRGNVIVDVFTLRASPRVRSALDGLGSVLMALAAALLAWRSLVGTLDAYGTGEESIILGVPIWWSMSAFAPGFALLAVVALYTAWQDFRGEGKPA</sequence>
<name>A0AA40V7G0_STUST</name>
<evidence type="ECO:0000256" key="8">
    <source>
        <dbReference type="ARBA" id="ARBA00038436"/>
    </source>
</evidence>
<accession>A0AA40V7G0</accession>
<comment type="caution">
    <text evidence="11">The sequence shown here is derived from an EMBL/GenBank/DDBJ whole genome shotgun (WGS) entry which is preliminary data.</text>
</comment>
<keyword evidence="3" id="KW-1003">Cell membrane</keyword>
<evidence type="ECO:0000256" key="2">
    <source>
        <dbReference type="ARBA" id="ARBA00022448"/>
    </source>
</evidence>
<evidence type="ECO:0000313" key="11">
    <source>
        <dbReference type="EMBL" id="MBA1307150.1"/>
    </source>
</evidence>
<reference evidence="11" key="1">
    <citation type="submission" date="2020-02" db="EMBL/GenBank/DDBJ databases">
        <title>Synteny-based analysis reveals conserved mechanism for high triclosan tolerance in Pseudomonas, as well as instances of horizontal transfer.</title>
        <authorList>
            <person name="Mcfarland A.G."/>
            <person name="Bertucci H.K."/>
            <person name="Litmann E."/>
            <person name="Shen J."/>
            <person name="Huttenhower C."/>
            <person name="Hartmann E.M."/>
        </authorList>
    </citation>
    <scope>NUCLEOTIDE SEQUENCE</scope>
    <source>
        <strain evidence="11">109A1</strain>
    </source>
</reference>
<evidence type="ECO:0000256" key="6">
    <source>
        <dbReference type="ARBA" id="ARBA00022989"/>
    </source>
</evidence>
<dbReference type="EMBL" id="JAAMRD010000027">
    <property type="protein sequence ID" value="MBA1307150.1"/>
    <property type="molecule type" value="Genomic_DNA"/>
</dbReference>
<evidence type="ECO:0000259" key="10">
    <source>
        <dbReference type="Pfam" id="PF04290"/>
    </source>
</evidence>
<gene>
    <name evidence="11" type="ORF">G7024_22415</name>
</gene>
<keyword evidence="7 9" id="KW-0472">Membrane</keyword>
<comment type="function">
    <text evidence="9">Part of the tripartite ATP-independent periplasmic (TRAP) transport system.</text>
</comment>
<dbReference type="GO" id="GO:0022857">
    <property type="term" value="F:transmembrane transporter activity"/>
    <property type="evidence" value="ECO:0007669"/>
    <property type="project" value="UniProtKB-UniRule"/>
</dbReference>
<feature type="domain" description="Tripartite ATP-independent periplasmic transporters DctQ component" evidence="10">
    <location>
        <begin position="38"/>
        <end position="169"/>
    </location>
</feature>
<organism evidence="11 12">
    <name type="scientific">Stutzerimonas stutzeri</name>
    <name type="common">Pseudomonas stutzeri</name>
    <dbReference type="NCBI Taxonomy" id="316"/>
    <lineage>
        <taxon>Bacteria</taxon>
        <taxon>Pseudomonadati</taxon>
        <taxon>Pseudomonadota</taxon>
        <taxon>Gammaproteobacteria</taxon>
        <taxon>Pseudomonadales</taxon>
        <taxon>Pseudomonadaceae</taxon>
        <taxon>Stutzerimonas</taxon>
    </lineage>
</organism>
<feature type="transmembrane region" description="Helical" evidence="9">
    <location>
        <begin position="142"/>
        <end position="165"/>
    </location>
</feature>
<dbReference type="InterPro" id="IPR007387">
    <property type="entry name" value="TRAP_DctQ"/>
</dbReference>
<comment type="subunit">
    <text evidence="9">The complex comprises the extracytoplasmic solute receptor protein and the two transmembrane proteins.</text>
</comment>